<dbReference type="Proteomes" id="UP000184032">
    <property type="component" value="Unassembled WGS sequence"/>
</dbReference>
<protein>
    <submittedName>
        <fullName evidence="2">Uncharacterized protein</fullName>
    </submittedName>
</protein>
<dbReference type="EMBL" id="FQXI01000007">
    <property type="protein sequence ID" value="SHH35710.1"/>
    <property type="molecule type" value="Genomic_DNA"/>
</dbReference>
<keyword evidence="1" id="KW-1133">Transmembrane helix</keyword>
<dbReference type="AlphaFoldDB" id="A0A1M5SB85"/>
<organism evidence="2 3">
    <name type="scientific">Anaerosphaera aminiphila DSM 21120</name>
    <dbReference type="NCBI Taxonomy" id="1120995"/>
    <lineage>
        <taxon>Bacteria</taxon>
        <taxon>Bacillati</taxon>
        <taxon>Bacillota</taxon>
        <taxon>Tissierellia</taxon>
        <taxon>Tissierellales</taxon>
        <taxon>Peptoniphilaceae</taxon>
        <taxon>Anaerosphaera</taxon>
    </lineage>
</organism>
<gene>
    <name evidence="2" type="ORF">SAMN02745245_01132</name>
</gene>
<keyword evidence="3" id="KW-1185">Reference proteome</keyword>
<evidence type="ECO:0000313" key="3">
    <source>
        <dbReference type="Proteomes" id="UP000184032"/>
    </source>
</evidence>
<keyword evidence="1" id="KW-0472">Membrane</keyword>
<sequence length="51" mass="5625">MNKNNNIFDDLDEFIIQFLKGLVAGFIATIIIPNPLVGIIVFVLVFSSGKD</sequence>
<dbReference type="RefSeq" id="WP_159430537.1">
    <property type="nucleotide sequence ID" value="NZ_FQXI01000007.1"/>
</dbReference>
<feature type="transmembrane region" description="Helical" evidence="1">
    <location>
        <begin position="21"/>
        <end position="46"/>
    </location>
</feature>
<accession>A0A1M5SB85</accession>
<dbReference type="STRING" id="1120995.SAMN02745245_01132"/>
<name>A0A1M5SB85_9FIRM</name>
<reference evidence="2 3" key="1">
    <citation type="submission" date="2016-11" db="EMBL/GenBank/DDBJ databases">
        <authorList>
            <person name="Jaros S."/>
            <person name="Januszkiewicz K."/>
            <person name="Wedrychowicz H."/>
        </authorList>
    </citation>
    <scope>NUCLEOTIDE SEQUENCE [LARGE SCALE GENOMIC DNA]</scope>
    <source>
        <strain evidence="2 3">DSM 21120</strain>
    </source>
</reference>
<evidence type="ECO:0000256" key="1">
    <source>
        <dbReference type="SAM" id="Phobius"/>
    </source>
</evidence>
<keyword evidence="1" id="KW-0812">Transmembrane</keyword>
<proteinExistence type="predicted"/>
<evidence type="ECO:0000313" key="2">
    <source>
        <dbReference type="EMBL" id="SHH35710.1"/>
    </source>
</evidence>